<gene>
    <name evidence="2" type="ORF">O2N63_03600</name>
</gene>
<organism evidence="2 3">
    <name type="scientific">Aliiroseovarius salicola</name>
    <dbReference type="NCBI Taxonomy" id="3009082"/>
    <lineage>
        <taxon>Bacteria</taxon>
        <taxon>Pseudomonadati</taxon>
        <taxon>Pseudomonadota</taxon>
        <taxon>Alphaproteobacteria</taxon>
        <taxon>Rhodobacterales</taxon>
        <taxon>Paracoccaceae</taxon>
        <taxon>Aliiroseovarius</taxon>
    </lineage>
</organism>
<accession>A0ABT4VY26</accession>
<proteinExistence type="predicted"/>
<evidence type="ECO:0000313" key="2">
    <source>
        <dbReference type="EMBL" id="MDA5093163.1"/>
    </source>
</evidence>
<evidence type="ECO:0008006" key="4">
    <source>
        <dbReference type="Google" id="ProtNLM"/>
    </source>
</evidence>
<dbReference type="Gene3D" id="1.20.120.1490">
    <property type="match status" value="1"/>
</dbReference>
<sequence>MKSLLLTAILIITMGTPALTESNDQPYKGFQTRDIASLSPKDIEELQSGAGWGMALPAELNGYPGPAHVLELQTELALTSSQVAEMQMIYEVMKSEAVVQGTVLIQAERALDQGFKSGELSLSKLRILIADAEAARANLRYIHLSRHLTSFDILSTEQISQYSELRGYTSDPCQTVPDGHDVEMWRKHNGCDDN</sequence>
<dbReference type="RefSeq" id="WP_271052830.1">
    <property type="nucleotide sequence ID" value="NZ_JAQIIO010000002.1"/>
</dbReference>
<feature type="chain" id="PRO_5046192910" description="Periplasmic heavy metal sensor" evidence="1">
    <location>
        <begin position="21"/>
        <end position="194"/>
    </location>
</feature>
<dbReference type="EMBL" id="JAQIIO010000002">
    <property type="protein sequence ID" value="MDA5093163.1"/>
    <property type="molecule type" value="Genomic_DNA"/>
</dbReference>
<comment type="caution">
    <text evidence="2">The sequence shown here is derived from an EMBL/GenBank/DDBJ whole genome shotgun (WGS) entry which is preliminary data.</text>
</comment>
<protein>
    <recommendedName>
        <fullName evidence="4">Periplasmic heavy metal sensor</fullName>
    </recommendedName>
</protein>
<keyword evidence="1" id="KW-0732">Signal</keyword>
<evidence type="ECO:0000256" key="1">
    <source>
        <dbReference type="SAM" id="SignalP"/>
    </source>
</evidence>
<name>A0ABT4VY26_9RHOB</name>
<reference evidence="2 3" key="1">
    <citation type="submission" date="2023-01" db="EMBL/GenBank/DDBJ databases">
        <authorList>
            <person name="Yoon J.-W."/>
        </authorList>
    </citation>
    <scope>NUCLEOTIDE SEQUENCE [LARGE SCALE GENOMIC DNA]</scope>
    <source>
        <strain evidence="2 3">KMU-50</strain>
    </source>
</reference>
<dbReference type="Proteomes" id="UP001528040">
    <property type="component" value="Unassembled WGS sequence"/>
</dbReference>
<evidence type="ECO:0000313" key="3">
    <source>
        <dbReference type="Proteomes" id="UP001528040"/>
    </source>
</evidence>
<keyword evidence="3" id="KW-1185">Reference proteome</keyword>
<feature type="signal peptide" evidence="1">
    <location>
        <begin position="1"/>
        <end position="20"/>
    </location>
</feature>